<dbReference type="RefSeq" id="WP_006028953.1">
    <property type="nucleotide sequence ID" value="NZ_CM003627.1"/>
</dbReference>
<dbReference type="KEGG" id="bhg:I6G56_20095"/>
<dbReference type="AlphaFoldDB" id="A0A7U4P9D1"/>
<protein>
    <submittedName>
        <fullName evidence="1">Uncharacterized protein</fullName>
    </submittedName>
</protein>
<reference evidence="1 2" key="1">
    <citation type="submission" date="2020-12" db="EMBL/GenBank/DDBJ databases">
        <title>FDA dAtabase for Regulatory Grade micrObial Sequences (FDA-ARGOS): Supporting development and validation of Infectious Disease Dx tests.</title>
        <authorList>
            <person name="Nelson B."/>
            <person name="Plummer A."/>
            <person name="Tallon L."/>
            <person name="Sadzewicz L."/>
            <person name="Zhao X."/>
            <person name="Boylan J."/>
            <person name="Ott S."/>
            <person name="Bowen H."/>
            <person name="Vavikolanu K."/>
            <person name="Mehta A."/>
            <person name="Aluvathingal J."/>
            <person name="Nadendla S."/>
            <person name="Myers T."/>
            <person name="Yan Y."/>
            <person name="Sichtig H."/>
        </authorList>
    </citation>
    <scope>NUCLEOTIDE SEQUENCE [LARGE SCALE GENOMIC DNA]</scope>
    <source>
        <strain evidence="1 2">FDAARGOS_899</strain>
    </source>
</reference>
<evidence type="ECO:0000313" key="1">
    <source>
        <dbReference type="EMBL" id="QPS46795.1"/>
    </source>
</evidence>
<organism evidence="1 2">
    <name type="scientific">Burkholderia humptydooensis</name>
    <dbReference type="NCBI Taxonomy" id="430531"/>
    <lineage>
        <taxon>Bacteria</taxon>
        <taxon>Pseudomonadati</taxon>
        <taxon>Pseudomonadota</taxon>
        <taxon>Betaproteobacteria</taxon>
        <taxon>Burkholderiales</taxon>
        <taxon>Burkholderiaceae</taxon>
        <taxon>Burkholderia</taxon>
        <taxon>pseudomallei group</taxon>
    </lineage>
</organism>
<name>A0A7U4P9D1_9BURK</name>
<dbReference type="Proteomes" id="UP000594943">
    <property type="component" value="Chromosome 2"/>
</dbReference>
<accession>A0A7T2X144</accession>
<sequence length="70" mass="7491">MISLMVAGFVAGIVIAVAIRLVASRGGAGRGLSLPRDFDRRDAVHCTIEPVALHARLLPSAAQRERRDGR</sequence>
<accession>A0A7U4P9D1</accession>
<dbReference type="EMBL" id="CP065687">
    <property type="protein sequence ID" value="QPS46795.1"/>
    <property type="molecule type" value="Genomic_DNA"/>
</dbReference>
<gene>
    <name evidence="1" type="ORF">I6G56_20095</name>
</gene>
<evidence type="ECO:0000313" key="2">
    <source>
        <dbReference type="Proteomes" id="UP000594943"/>
    </source>
</evidence>
<proteinExistence type="predicted"/>